<comment type="subcellular location">
    <subcellularLocation>
        <location evidence="3">Cytoplasm</location>
    </subcellularLocation>
</comment>
<keyword evidence="15" id="KW-1208">Phospholipid metabolism</keyword>
<organism evidence="18 19">
    <name type="scientific">Blepharisma stoltei</name>
    <dbReference type="NCBI Taxonomy" id="1481888"/>
    <lineage>
        <taxon>Eukaryota</taxon>
        <taxon>Sar</taxon>
        <taxon>Alveolata</taxon>
        <taxon>Ciliophora</taxon>
        <taxon>Postciliodesmatophora</taxon>
        <taxon>Heterotrichea</taxon>
        <taxon>Heterotrichida</taxon>
        <taxon>Blepharismidae</taxon>
        <taxon>Blepharisma</taxon>
    </lineage>
</organism>
<keyword evidence="8" id="KW-0963">Cytoplasm</keyword>
<evidence type="ECO:0000256" key="15">
    <source>
        <dbReference type="ARBA" id="ARBA00023264"/>
    </source>
</evidence>
<dbReference type="SUPFAM" id="SSF51735">
    <property type="entry name" value="NAD(P)-binding Rossmann-fold domains"/>
    <property type="match status" value="1"/>
</dbReference>
<dbReference type="GO" id="GO:0008654">
    <property type="term" value="P:phospholipid biosynthetic process"/>
    <property type="evidence" value="ECO:0007669"/>
    <property type="project" value="UniProtKB-KW"/>
</dbReference>
<dbReference type="GO" id="GO:0004512">
    <property type="term" value="F:inositol-3-phosphate synthase activity"/>
    <property type="evidence" value="ECO:0007669"/>
    <property type="project" value="UniProtKB-EC"/>
</dbReference>
<dbReference type="SUPFAM" id="SSF55347">
    <property type="entry name" value="Glyceraldehyde-3-phosphate dehydrogenase-like, C-terminal domain"/>
    <property type="match status" value="1"/>
</dbReference>
<dbReference type="Pfam" id="PF01658">
    <property type="entry name" value="Inos-1-P_synth"/>
    <property type="match status" value="1"/>
</dbReference>
<protein>
    <recommendedName>
        <fullName evidence="16">Inositol-3-phosphate synthase</fullName>
        <ecNumber evidence="7">5.5.1.4</ecNumber>
    </recommendedName>
</protein>
<comment type="pathway">
    <text evidence="4">Polyol metabolism; myo-inositol biosynthesis; myo-inositol from D-glucose 6-phosphate: step 1/2.</text>
</comment>
<dbReference type="FunFam" id="3.40.50.720:FF:000069">
    <property type="entry name" value="Inositol-3-phosphate synthase 1"/>
    <property type="match status" value="1"/>
</dbReference>
<keyword evidence="19" id="KW-1185">Reference proteome</keyword>
<dbReference type="GO" id="GO:0006021">
    <property type="term" value="P:inositol biosynthetic process"/>
    <property type="evidence" value="ECO:0007669"/>
    <property type="project" value="UniProtKB-KW"/>
</dbReference>
<feature type="domain" description="Myo-inositol-1-phosphate synthase GAPDH-like" evidence="17">
    <location>
        <begin position="308"/>
        <end position="421"/>
    </location>
</feature>
<evidence type="ECO:0000256" key="8">
    <source>
        <dbReference type="ARBA" id="ARBA00022490"/>
    </source>
</evidence>
<dbReference type="InterPro" id="IPR036291">
    <property type="entry name" value="NAD(P)-bd_dom_sf"/>
</dbReference>
<evidence type="ECO:0000256" key="11">
    <source>
        <dbReference type="ARBA" id="ARBA00023027"/>
    </source>
</evidence>
<evidence type="ECO:0000256" key="4">
    <source>
        <dbReference type="ARBA" id="ARBA00005117"/>
    </source>
</evidence>
<keyword evidence="11" id="KW-0520">NAD</keyword>
<keyword evidence="9" id="KW-0444">Lipid biosynthesis</keyword>
<evidence type="ECO:0000256" key="13">
    <source>
        <dbReference type="ARBA" id="ARBA00023209"/>
    </source>
</evidence>
<proteinExistence type="inferred from homology"/>
<keyword evidence="12" id="KW-0443">Lipid metabolism</keyword>
<comment type="similarity">
    <text evidence="5">Belongs to the myo-inositol 1-phosphate synthase family.</text>
</comment>
<dbReference type="PIRSF" id="PIRSF015578">
    <property type="entry name" value="Myoinos-ppht_syn"/>
    <property type="match status" value="1"/>
</dbReference>
<evidence type="ECO:0000256" key="5">
    <source>
        <dbReference type="ARBA" id="ARBA00010813"/>
    </source>
</evidence>
<dbReference type="Proteomes" id="UP001162131">
    <property type="component" value="Unassembled WGS sequence"/>
</dbReference>
<dbReference type="EMBL" id="CAJZBQ010000050">
    <property type="protein sequence ID" value="CAG9330001.1"/>
    <property type="molecule type" value="Genomic_DNA"/>
</dbReference>
<dbReference type="EC" id="5.5.1.4" evidence="7"/>
<comment type="subunit">
    <text evidence="6">Homotetramer.</text>
</comment>
<comment type="cofactor">
    <cofactor evidence="2">
        <name>NAD(+)</name>
        <dbReference type="ChEBI" id="CHEBI:57540"/>
    </cofactor>
</comment>
<evidence type="ECO:0000256" key="3">
    <source>
        <dbReference type="ARBA" id="ARBA00004496"/>
    </source>
</evidence>
<dbReference type="FunFam" id="3.40.50.720:FF:000334">
    <property type="entry name" value="Inositol-3-phosphate synthase"/>
    <property type="match status" value="1"/>
</dbReference>
<dbReference type="AlphaFoldDB" id="A0AAU9JUE7"/>
<keyword evidence="14" id="KW-0413">Isomerase</keyword>
<dbReference type="Gene3D" id="3.40.50.720">
    <property type="entry name" value="NAD(P)-binding Rossmann-like Domain"/>
    <property type="match status" value="2"/>
</dbReference>
<comment type="caution">
    <text evidence="18">The sequence shown here is derived from an EMBL/GenBank/DDBJ whole genome shotgun (WGS) entry which is preliminary data.</text>
</comment>
<evidence type="ECO:0000256" key="14">
    <source>
        <dbReference type="ARBA" id="ARBA00023235"/>
    </source>
</evidence>
<evidence type="ECO:0000256" key="2">
    <source>
        <dbReference type="ARBA" id="ARBA00001911"/>
    </source>
</evidence>
<evidence type="ECO:0000256" key="7">
    <source>
        <dbReference type="ARBA" id="ARBA00012125"/>
    </source>
</evidence>
<dbReference type="GO" id="GO:0005737">
    <property type="term" value="C:cytoplasm"/>
    <property type="evidence" value="ECO:0007669"/>
    <property type="project" value="UniProtKB-SubCell"/>
</dbReference>
<keyword evidence="10" id="KW-0398">Inositol biosynthesis</keyword>
<dbReference type="Pfam" id="PF07994">
    <property type="entry name" value="NAD_binding_5"/>
    <property type="match status" value="1"/>
</dbReference>
<dbReference type="InterPro" id="IPR013021">
    <property type="entry name" value="Myo-inos-1-P_Synthase_GAPDH"/>
</dbReference>
<evidence type="ECO:0000256" key="6">
    <source>
        <dbReference type="ARBA" id="ARBA00011881"/>
    </source>
</evidence>
<evidence type="ECO:0000256" key="1">
    <source>
        <dbReference type="ARBA" id="ARBA00000113"/>
    </source>
</evidence>
<sequence>MSGIGFVGEPIVVESPNVEYSKNEIISRYEYRESRVVGNRVTPLNENLIFKTQRQVPKTGVLLVGWGGNNGTTLTAGILANKLKTTWMTKEGEHHANFLGSICRSVTMRIGIDDNLQPVHAPLYDVVPMLNPVDLEIWGWDISSMNIADAMVRARVLDYDLQRKLYPELKDMVPWPSVYSEDFIAANQNDRADNVIQGTKQEQLQALRQNIREFKQSKGIENVIVLWTANTERYAEVREGVNDTADNLLRAIEANESEIAPSTIFAVASILEGCTYINGSPQNTFIPGVIELSERHQVLIAGDDFKTGQTKIKTVLSDFLINSGLKLASVVSYNHLGNNDGKNLSAPKTFRSKEISKSGVIDDVIRANRLIYGENEHPDHCVVIKYVPYVGDSKRAMDEYTSEIFMGGRNTIVLHNTCEDSLLAAPIIMDLILLAELCTRVEIKRAQDEEYTRMHPVLSILSFLLKSPQVPSGSPVVHSLFNQRYSITNFLRALVGLPPETFMLLEHKIPSLQNRKS</sequence>
<accession>A0AAU9JUE7</accession>
<evidence type="ECO:0000256" key="10">
    <source>
        <dbReference type="ARBA" id="ARBA00022550"/>
    </source>
</evidence>
<gene>
    <name evidence="18" type="ORF">BSTOLATCC_MIC50114</name>
</gene>
<dbReference type="InterPro" id="IPR002587">
    <property type="entry name" value="Myo-inos-1-P_Synthase"/>
</dbReference>
<evidence type="ECO:0000313" key="19">
    <source>
        <dbReference type="Proteomes" id="UP001162131"/>
    </source>
</evidence>
<name>A0AAU9JUE7_9CILI</name>
<evidence type="ECO:0000256" key="9">
    <source>
        <dbReference type="ARBA" id="ARBA00022516"/>
    </source>
</evidence>
<reference evidence="18" key="1">
    <citation type="submission" date="2021-09" db="EMBL/GenBank/DDBJ databases">
        <authorList>
            <consortium name="AG Swart"/>
            <person name="Singh M."/>
            <person name="Singh A."/>
            <person name="Seah K."/>
            <person name="Emmerich C."/>
        </authorList>
    </citation>
    <scope>NUCLEOTIDE SEQUENCE</scope>
    <source>
        <strain evidence="18">ATCC30299</strain>
    </source>
</reference>
<dbReference type="PANTHER" id="PTHR11510">
    <property type="entry name" value="MYO-INOSITOL-1 PHOSPHATE SYNTHASE"/>
    <property type="match status" value="1"/>
</dbReference>
<evidence type="ECO:0000256" key="12">
    <source>
        <dbReference type="ARBA" id="ARBA00023098"/>
    </source>
</evidence>
<evidence type="ECO:0000256" key="16">
    <source>
        <dbReference type="ARBA" id="ARBA00070063"/>
    </source>
</evidence>
<evidence type="ECO:0000313" key="18">
    <source>
        <dbReference type="EMBL" id="CAG9330001.1"/>
    </source>
</evidence>
<evidence type="ECO:0000259" key="17">
    <source>
        <dbReference type="Pfam" id="PF01658"/>
    </source>
</evidence>
<comment type="catalytic activity">
    <reaction evidence="1">
        <text>D-glucose 6-phosphate = 1D-myo-inositol 3-phosphate</text>
        <dbReference type="Rhea" id="RHEA:10716"/>
        <dbReference type="ChEBI" id="CHEBI:58401"/>
        <dbReference type="ChEBI" id="CHEBI:61548"/>
        <dbReference type="EC" id="5.5.1.4"/>
    </reaction>
</comment>
<keyword evidence="13" id="KW-0594">Phospholipid biosynthesis</keyword>